<name>A0AC34R180_9BILA</name>
<dbReference type="Proteomes" id="UP000887576">
    <property type="component" value="Unplaced"/>
</dbReference>
<proteinExistence type="predicted"/>
<evidence type="ECO:0000313" key="1">
    <source>
        <dbReference type="Proteomes" id="UP000887576"/>
    </source>
</evidence>
<sequence length="1138" mass="131152">MDSSVYVSGVVARLGFYDEGEYKPDPDCFYGIRELIQLLRSDDRLFSTRREILRHNIIKNDLVKIMVKRNVETQLFDAALRLIVNLLTPAYMVGDIRDIEDRQQYATILREVDDALHQSLPAFTNDEFFAVMKRKIECYILKDDDDISEEDKINVERILALLRHIFMIGATAVPCYTINKIDRSVQSKVAHHYLKSGIDDIITGFALKQKSSEFILPVFSIYALIINRFEAVDVAKSVDSLSTTASQPKKNVLTPDEQKKLARLATNPALQHRPSGRSFLGGTYAVQGLKALNSKRDFVVTKPIANNDVMKSFNERKGVKPIARNRRIAEKVVETVNASCASNVVLFEVKKFIEKILAGGFKKLMRYAMDFVFDSTRPPSYAYADRFFFILNTFMFQFCRAVNKEDFQKSLLLNKEFVHMLMTRIDYYFDMMKTDKEKVKKFITDAEYAVTCFESMVVYLKFLGDELKSDNDDVYQDICSYMFEMQECREMTVNIMNALSVTTVSFPMLHSLIIMNEYYMFLMDRENKRGKLKQVKVRKKVRARKSKRKSTDLTGEEVDTTPDLVKDVQAYSKMYMDEELEEIWKEISVDLEDMINGVVEIPDCDVNVIDYSVPAKDEVERQMFAILKIRRALREKRPNEAVTLFKAAKAFWSSEGDAFVGEMKLTSFKEFMFLNNLNEALDSFKTAVDSIYAVPENNEIIDEDVEETEEKSEYLDTVDFNLPEFILRLASNNVLHWYIVVLEHYKTNPDNVNMAILKFFKRIWKDLNSAARLFDVRLFYIFDEVGKLSKTMTRDDMKVQKIEALFLFAEKFSAEFFKQFATGGSILINELWTTKTAREAFEVQEGYNAYDPSTGKGDQWPEGLEKELISLYKEFMDMEDKPDSITVLDFIGSNLTQQREEKQIAKKLRQLGYNVKRSKKPKAVDISPEDSQKLSALAQAYDELVEKEGDLVSFIQARLSKKYSRPRLIKVLHYRGFKVENTSSKAKIMKSVEWLRDSDIEDNENDKELSDLSDDDSDNGNSSGKSSQTKKNNDYDSEDEIVIKKSNTSKKQTEDDSDVDANAAESGNGEQNVNSETENTENVTKSPEPIIIEKHQNEKENLNDSDEDELIVRKKKKILEIDSDEEPVDETISADFEG</sequence>
<dbReference type="WBParaSite" id="JU765_v2.g241.t1">
    <property type="protein sequence ID" value="JU765_v2.g241.t1"/>
    <property type="gene ID" value="JU765_v2.g241"/>
</dbReference>
<reference evidence="2" key="1">
    <citation type="submission" date="2022-11" db="UniProtKB">
        <authorList>
            <consortium name="WormBaseParasite"/>
        </authorList>
    </citation>
    <scope>IDENTIFICATION</scope>
</reference>
<protein>
    <submittedName>
        <fullName evidence="2">Timeless N-terminal domain-containing protein</fullName>
    </submittedName>
</protein>
<accession>A0AC34R180</accession>
<evidence type="ECO:0000313" key="2">
    <source>
        <dbReference type="WBParaSite" id="JU765_v2.g241.t1"/>
    </source>
</evidence>
<organism evidence="1 2">
    <name type="scientific">Panagrolaimus sp. JU765</name>
    <dbReference type="NCBI Taxonomy" id="591449"/>
    <lineage>
        <taxon>Eukaryota</taxon>
        <taxon>Metazoa</taxon>
        <taxon>Ecdysozoa</taxon>
        <taxon>Nematoda</taxon>
        <taxon>Chromadorea</taxon>
        <taxon>Rhabditida</taxon>
        <taxon>Tylenchina</taxon>
        <taxon>Panagrolaimomorpha</taxon>
        <taxon>Panagrolaimoidea</taxon>
        <taxon>Panagrolaimidae</taxon>
        <taxon>Panagrolaimus</taxon>
    </lineage>
</organism>